<feature type="compositionally biased region" description="Acidic residues" evidence="5">
    <location>
        <begin position="1348"/>
        <end position="1361"/>
    </location>
</feature>
<feature type="region of interest" description="Disordered" evidence="5">
    <location>
        <begin position="1"/>
        <end position="73"/>
    </location>
</feature>
<reference evidence="7" key="2">
    <citation type="submission" date="2021-01" db="EMBL/GenBank/DDBJ databases">
        <authorList>
            <person name="Schikora-Tamarit M.A."/>
        </authorList>
    </citation>
    <scope>NUCLEOTIDE SEQUENCE</scope>
    <source>
        <strain evidence="7">CBS6075</strain>
    </source>
</reference>
<organism evidence="7 8">
    <name type="scientific">Ogataea philodendri</name>
    <dbReference type="NCBI Taxonomy" id="1378263"/>
    <lineage>
        <taxon>Eukaryota</taxon>
        <taxon>Fungi</taxon>
        <taxon>Dikarya</taxon>
        <taxon>Ascomycota</taxon>
        <taxon>Saccharomycotina</taxon>
        <taxon>Pichiomycetes</taxon>
        <taxon>Pichiales</taxon>
        <taxon>Pichiaceae</taxon>
        <taxon>Ogataea</taxon>
    </lineage>
</organism>
<name>A0A9P8PAZ1_9ASCO</name>
<feature type="active site" evidence="3">
    <location>
        <position position="337"/>
    </location>
</feature>
<dbReference type="EMBL" id="JAEUBE010000158">
    <property type="protein sequence ID" value="KAH3668245.1"/>
    <property type="molecule type" value="Genomic_DNA"/>
</dbReference>
<dbReference type="GO" id="GO:0019752">
    <property type="term" value="P:carboxylic acid metabolic process"/>
    <property type="evidence" value="ECO:0007669"/>
    <property type="project" value="UniProtKB-ARBA"/>
</dbReference>
<feature type="compositionally biased region" description="Polar residues" evidence="5">
    <location>
        <begin position="1481"/>
        <end position="1490"/>
    </location>
</feature>
<dbReference type="GO" id="GO:0016620">
    <property type="term" value="F:oxidoreductase activity, acting on the aldehyde or oxo group of donors, NAD or NADP as acceptor"/>
    <property type="evidence" value="ECO:0007669"/>
    <property type="project" value="InterPro"/>
</dbReference>
<dbReference type="Pfam" id="PF00171">
    <property type="entry name" value="Aldedh"/>
    <property type="match status" value="1"/>
</dbReference>
<comment type="caution">
    <text evidence="7">The sequence shown here is derived from an EMBL/GenBank/DDBJ whole genome shotgun (WGS) entry which is preliminary data.</text>
</comment>
<accession>A0A9P8PAZ1</accession>
<evidence type="ECO:0000256" key="4">
    <source>
        <dbReference type="RuleBase" id="RU003345"/>
    </source>
</evidence>
<evidence type="ECO:0000259" key="6">
    <source>
        <dbReference type="Pfam" id="PF00171"/>
    </source>
</evidence>
<evidence type="ECO:0000256" key="1">
    <source>
        <dbReference type="ARBA" id="ARBA00009986"/>
    </source>
</evidence>
<dbReference type="PANTHER" id="PTHR11699">
    <property type="entry name" value="ALDEHYDE DEHYDROGENASE-RELATED"/>
    <property type="match status" value="1"/>
</dbReference>
<evidence type="ECO:0000256" key="5">
    <source>
        <dbReference type="SAM" id="MobiDB-lite"/>
    </source>
</evidence>
<dbReference type="FunFam" id="3.40.605.10:FF:000001">
    <property type="entry name" value="Aldehyde dehydrogenase 1"/>
    <property type="match status" value="1"/>
</dbReference>
<dbReference type="InterPro" id="IPR015590">
    <property type="entry name" value="Aldehyde_DH_dom"/>
</dbReference>
<protein>
    <recommendedName>
        <fullName evidence="6">Aldehyde dehydrogenase domain-containing protein</fullName>
    </recommendedName>
</protein>
<dbReference type="Gene3D" id="3.40.309.10">
    <property type="entry name" value="Aldehyde Dehydrogenase, Chain A, domain 2"/>
    <property type="match status" value="1"/>
</dbReference>
<feature type="compositionally biased region" description="Low complexity" evidence="5">
    <location>
        <begin position="61"/>
        <end position="72"/>
    </location>
</feature>
<evidence type="ECO:0000313" key="7">
    <source>
        <dbReference type="EMBL" id="KAH3668245.1"/>
    </source>
</evidence>
<feature type="region of interest" description="Disordered" evidence="5">
    <location>
        <begin position="1348"/>
        <end position="1378"/>
    </location>
</feature>
<feature type="domain" description="Aldehyde dehydrogenase" evidence="6">
    <location>
        <begin position="106"/>
        <end position="563"/>
    </location>
</feature>
<feature type="region of interest" description="Disordered" evidence="5">
    <location>
        <begin position="1433"/>
        <end position="1490"/>
    </location>
</feature>
<dbReference type="InterPro" id="IPR016162">
    <property type="entry name" value="Ald_DH_N"/>
</dbReference>
<sequence>MRGVSDDVSPTFWPNGFMGDARGNTASGSRKLSPQLQLAVGGRSARISSVGPSESSEERSSASARSRGMSPSVGVTSSLALGCLGEDGAFISTGVFINNEFLATDSQIAVEDPGTGKEICSIHLGDEKHVDLAVDSARACFSSVWKKKNGRERSDLLLRMSELIKEHSDQLADLEALECGKPKASNAIFDVLHSGDVFRYYSSLAISAEDGKTIETDRSKFTYTITEPYGVCAAIMAWNFPMSTFAWKVAPCLAAGNAIVVKTSENTPLSALFMCELFVKAGAPPGLVNVVCGLGAKVGSHIAAHKGIDKITFTGSTGVGKIIQKLAAENLKVCTLECGGKSPLIVYDDADLDQAVKWAAFGIFFNKGEICTASSRIYVQDSIYDEFLEKLKSHVQQNFVQGSQFTEGVNVGPQVSKAQQDKILEYVKAGVEEGARLVLGGVKTAKYSEGYYIDPTILADCNQKMRVVQEEIFGPVVTVAKFSTDDEAIALSNDSDYGLAAYLFTSNLNRSQKYIREVESGQVFVNYTFAADYRMPFGGYKMSGIGRELGEAGLAAFSQTKAVHINLTIERGRGVHVPPRQHNIDHYTVQHIFKRNMSHSAESPAKLTATGEPDAQSAAAKLRPDISSLLRVKKRPMQDLLIGEYSPKPKAPRREKECPQFLDSSLTQLLEARKYTDLYKALASLSLTPLEFEQLIIRASNYTFAYKLCQQHRDIFDYSGLSTPFLEKLLLVLYMNFDYTEFDRIFTVYLSRVDEPASDCLRLALRIYLKTENVSVATQIFNQSVMSSQSLSPDVLDSYLRDLQAHTFNSSLCFMAYRLWVSKGFAVHFRTRVLLYKFVMSQGTQEQEEWVIGQLEKDGCYHAWFIDELEEIATPAEARRFMAKEYGEWLGRLEPGEKESFLSECVHMLMRVGEISWVRDILNHTDTQDEFEVLLKRVLWALQNDCRPEVYARLLVKLSEEIRLRFREEYFYDLWKCYGKTYPALRKEITARFQSHMHADPTMLTGRYASVIQNDRVSLRAKVVGDQAAPVLPTMGLIESRLRSGIRPRPGLLMTAINATRSLDELDKLTMFVVSNPKILDPESVPFKLLLFRKRKTLNPHFRRGIFRFLGQLVEDSGDQLTATDLSSMLLESAKFHNHEFGNVLLSRIAELQPHDSTEQLRVIYAVIRFFFDQGRPDQVILLLEVIKADPQFCPTDYFVRNVKSAGTFYAANVQHPEIKDKFETYLQHTVECLYEQIQKQRERVLRELDTHLELLDRWRLQLLDGFLDAIVRDHPDQKESITRTVQERSALYEADTNNGNGYFRKLFENYSEAVLDTSDGIPRCSVCHWEAHGSRCMNCGRRLLGANDDDDDDSDSDDDTRGDYNFSDETAQHDHDHHDEADFSYLSSDEPLSYAESPDGGEEVDRERLATFVTGFTMPYLIDRLFFSRSADEESMDSSDMDYVGSSEAGSRHEQIEEDRSEEGSDEGFQRWRARRGTRLLSSDSDNDE</sequence>
<dbReference type="InterPro" id="IPR016163">
    <property type="entry name" value="Ald_DH_C"/>
</dbReference>
<dbReference type="FunFam" id="3.40.309.10:FF:000012">
    <property type="entry name" value="Betaine aldehyde dehydrogenase"/>
    <property type="match status" value="1"/>
</dbReference>
<dbReference type="Gene3D" id="3.40.605.10">
    <property type="entry name" value="Aldehyde Dehydrogenase, Chain A, domain 1"/>
    <property type="match status" value="1"/>
</dbReference>
<dbReference type="GeneID" id="70233966"/>
<evidence type="ECO:0000256" key="2">
    <source>
        <dbReference type="ARBA" id="ARBA00023002"/>
    </source>
</evidence>
<feature type="compositionally biased region" description="Acidic residues" evidence="5">
    <location>
        <begin position="1457"/>
        <end position="1467"/>
    </location>
</feature>
<dbReference type="PROSITE" id="PS00070">
    <property type="entry name" value="ALDEHYDE_DEHYDR_CYS"/>
    <property type="match status" value="1"/>
</dbReference>
<dbReference type="InterPro" id="IPR016161">
    <property type="entry name" value="Ald_DH/histidinol_DH"/>
</dbReference>
<gene>
    <name evidence="7" type="ORF">OGAPHI_001999</name>
</gene>
<dbReference type="OrthoDB" id="310895at2759"/>
<dbReference type="Proteomes" id="UP000769157">
    <property type="component" value="Unassembled WGS sequence"/>
</dbReference>
<proteinExistence type="inferred from homology"/>
<evidence type="ECO:0000256" key="3">
    <source>
        <dbReference type="PROSITE-ProRule" id="PRU10007"/>
    </source>
</evidence>
<dbReference type="SUPFAM" id="SSF53720">
    <property type="entry name" value="ALDH-like"/>
    <property type="match status" value="1"/>
</dbReference>
<dbReference type="InterPro" id="IPR016160">
    <property type="entry name" value="Ald_DH_CS_CYS"/>
</dbReference>
<reference evidence="7" key="1">
    <citation type="journal article" date="2021" name="Open Biol.">
        <title>Shared evolutionary footprints suggest mitochondrial oxidative damage underlies multiple complex I losses in fungi.</title>
        <authorList>
            <person name="Schikora-Tamarit M.A."/>
            <person name="Marcet-Houben M."/>
            <person name="Nosek J."/>
            <person name="Gabaldon T."/>
        </authorList>
    </citation>
    <scope>NUCLEOTIDE SEQUENCE</scope>
    <source>
        <strain evidence="7">CBS6075</strain>
    </source>
</reference>
<evidence type="ECO:0000313" key="8">
    <source>
        <dbReference type="Proteomes" id="UP000769157"/>
    </source>
</evidence>
<comment type="similarity">
    <text evidence="1 4">Belongs to the aldehyde dehydrogenase family.</text>
</comment>
<dbReference type="InterPro" id="IPR029510">
    <property type="entry name" value="Ald_DH_CS_GLU"/>
</dbReference>
<keyword evidence="8" id="KW-1185">Reference proteome</keyword>
<feature type="compositionally biased region" description="Polar residues" evidence="5">
    <location>
        <begin position="24"/>
        <end position="36"/>
    </location>
</feature>
<dbReference type="PROSITE" id="PS00687">
    <property type="entry name" value="ALDEHYDE_DEHYDR_GLU"/>
    <property type="match status" value="1"/>
</dbReference>
<keyword evidence="2 4" id="KW-0560">Oxidoreductase</keyword>
<dbReference type="RefSeq" id="XP_046062659.1">
    <property type="nucleotide sequence ID" value="XM_046202823.1"/>
</dbReference>